<feature type="compositionally biased region" description="Low complexity" evidence="1">
    <location>
        <begin position="37"/>
        <end position="56"/>
    </location>
</feature>
<dbReference type="AlphaFoldDB" id="A0A0E9WG44"/>
<sequence>MARLPSNCWAIADRIQIFPMPSSITGQLRSHFLSCSSSQSALSPTTPSAASTYTPRSMRHPAPGTA</sequence>
<accession>A0A0E9WG44</accession>
<reference evidence="2" key="1">
    <citation type="submission" date="2014-11" db="EMBL/GenBank/DDBJ databases">
        <authorList>
            <person name="Amaro Gonzalez C."/>
        </authorList>
    </citation>
    <scope>NUCLEOTIDE SEQUENCE</scope>
</reference>
<evidence type="ECO:0000256" key="1">
    <source>
        <dbReference type="SAM" id="MobiDB-lite"/>
    </source>
</evidence>
<organism evidence="2">
    <name type="scientific">Anguilla anguilla</name>
    <name type="common">European freshwater eel</name>
    <name type="synonym">Muraena anguilla</name>
    <dbReference type="NCBI Taxonomy" id="7936"/>
    <lineage>
        <taxon>Eukaryota</taxon>
        <taxon>Metazoa</taxon>
        <taxon>Chordata</taxon>
        <taxon>Craniata</taxon>
        <taxon>Vertebrata</taxon>
        <taxon>Euteleostomi</taxon>
        <taxon>Actinopterygii</taxon>
        <taxon>Neopterygii</taxon>
        <taxon>Teleostei</taxon>
        <taxon>Anguilliformes</taxon>
        <taxon>Anguillidae</taxon>
        <taxon>Anguilla</taxon>
    </lineage>
</organism>
<feature type="region of interest" description="Disordered" evidence="1">
    <location>
        <begin position="37"/>
        <end position="66"/>
    </location>
</feature>
<name>A0A0E9WG44_ANGAN</name>
<reference evidence="2" key="2">
    <citation type="journal article" date="2015" name="Fish Shellfish Immunol.">
        <title>Early steps in the European eel (Anguilla anguilla)-Vibrio vulnificus interaction in the gills: Role of the RtxA13 toxin.</title>
        <authorList>
            <person name="Callol A."/>
            <person name="Pajuelo D."/>
            <person name="Ebbesson L."/>
            <person name="Teles M."/>
            <person name="MacKenzie S."/>
            <person name="Amaro C."/>
        </authorList>
    </citation>
    <scope>NUCLEOTIDE SEQUENCE</scope>
</reference>
<evidence type="ECO:0000313" key="2">
    <source>
        <dbReference type="EMBL" id="JAH89354.1"/>
    </source>
</evidence>
<protein>
    <submittedName>
        <fullName evidence="2">Uncharacterized protein</fullName>
    </submittedName>
</protein>
<dbReference type="EMBL" id="GBXM01019223">
    <property type="protein sequence ID" value="JAH89354.1"/>
    <property type="molecule type" value="Transcribed_RNA"/>
</dbReference>
<proteinExistence type="predicted"/>